<comment type="similarity">
    <text evidence="2 6">Belongs to the 4-toluene sulfonate uptake permease (TSUP) (TC 2.A.102) family.</text>
</comment>
<comment type="caution">
    <text evidence="7">The sequence shown here is derived from an EMBL/GenBank/DDBJ whole genome shotgun (WGS) entry which is preliminary data.</text>
</comment>
<gene>
    <name evidence="7" type="ORF">C7446_0469</name>
</gene>
<feature type="transmembrane region" description="Helical" evidence="6">
    <location>
        <begin position="231"/>
        <end position="252"/>
    </location>
</feature>
<dbReference type="OrthoDB" id="45564at2"/>
<evidence type="ECO:0000256" key="1">
    <source>
        <dbReference type="ARBA" id="ARBA00004141"/>
    </source>
</evidence>
<feature type="transmembrane region" description="Helical" evidence="6">
    <location>
        <begin position="258"/>
        <end position="278"/>
    </location>
</feature>
<accession>A0A420X1C8</accession>
<evidence type="ECO:0000256" key="2">
    <source>
        <dbReference type="ARBA" id="ARBA00009142"/>
    </source>
</evidence>
<feature type="transmembrane region" description="Helical" evidence="6">
    <location>
        <begin position="71"/>
        <end position="95"/>
    </location>
</feature>
<feature type="transmembrane region" description="Helical" evidence="6">
    <location>
        <begin position="204"/>
        <end position="224"/>
    </location>
</feature>
<dbReference type="Pfam" id="PF01925">
    <property type="entry name" value="TauE"/>
    <property type="match status" value="1"/>
</dbReference>
<evidence type="ECO:0000313" key="8">
    <source>
        <dbReference type="Proteomes" id="UP000281975"/>
    </source>
</evidence>
<proteinExistence type="inferred from homology"/>
<protein>
    <recommendedName>
        <fullName evidence="6">Probable membrane transporter protein</fullName>
    </recommendedName>
</protein>
<feature type="transmembrane region" description="Helical" evidence="6">
    <location>
        <begin position="181"/>
        <end position="198"/>
    </location>
</feature>
<keyword evidence="5 6" id="KW-0472">Membrane</keyword>
<dbReference type="GO" id="GO:0005886">
    <property type="term" value="C:plasma membrane"/>
    <property type="evidence" value="ECO:0007669"/>
    <property type="project" value="UniProtKB-SubCell"/>
</dbReference>
<dbReference type="AlphaFoldDB" id="A0A420X1C8"/>
<sequence length="290" mass="30221">MQKLILFGIAGFIAQLVDGAIGMGYGLTSSSILLAMGITPAIASASIHMAETATTAASGLSHLRLGNVDKRLVRTMLIPGALGAFAGACFLSNIPGDMIKPYISTVLLLLGLYIVARYLFGFEAGAGSARIARWKLIPLSVVAGFFDSVGGGGWGPISTPVLLAHRGIEARKVIGSVDSSEFFVTVAGTLGFLLALGVDNINWQWVAIFAISGLLAAPLAAWLVRLMPAQLLGVFVGGAIVVINARTVLGAVELPADMITGTQLVLLAIWAGVVLHAVHQHQSRRARQAE</sequence>
<keyword evidence="6" id="KW-1003">Cell membrane</keyword>
<evidence type="ECO:0000256" key="3">
    <source>
        <dbReference type="ARBA" id="ARBA00022692"/>
    </source>
</evidence>
<dbReference type="PANTHER" id="PTHR43701:SF12">
    <property type="entry name" value="MEMBRANE TRANSPORTER PROTEIN YTNM-RELATED"/>
    <property type="match status" value="1"/>
</dbReference>
<feature type="transmembrane region" description="Helical" evidence="6">
    <location>
        <begin position="101"/>
        <end position="120"/>
    </location>
</feature>
<reference evidence="7 8" key="1">
    <citation type="submission" date="2018-10" db="EMBL/GenBank/DDBJ databases">
        <title>Genomic Encyclopedia of Type Strains, Phase IV (KMG-IV): sequencing the most valuable type-strain genomes for metagenomic binning, comparative biology and taxonomic classification.</title>
        <authorList>
            <person name="Goeker M."/>
        </authorList>
    </citation>
    <scope>NUCLEOTIDE SEQUENCE [LARGE SCALE GENOMIC DNA]</scope>
    <source>
        <strain evidence="7 8">DSM 23229</strain>
    </source>
</reference>
<dbReference type="InterPro" id="IPR002781">
    <property type="entry name" value="TM_pro_TauE-like"/>
</dbReference>
<evidence type="ECO:0000313" key="7">
    <source>
        <dbReference type="EMBL" id="RKR07653.1"/>
    </source>
</evidence>
<comment type="subcellular location">
    <subcellularLocation>
        <location evidence="6">Cell membrane</location>
        <topology evidence="6">Multi-pass membrane protein</topology>
    </subcellularLocation>
    <subcellularLocation>
        <location evidence="1">Membrane</location>
        <topology evidence="1">Multi-pass membrane protein</topology>
    </subcellularLocation>
</comment>
<dbReference type="PANTHER" id="PTHR43701">
    <property type="entry name" value="MEMBRANE TRANSPORTER PROTEIN MJ0441-RELATED"/>
    <property type="match status" value="1"/>
</dbReference>
<dbReference type="EMBL" id="RBIN01000001">
    <property type="protein sequence ID" value="RKR07653.1"/>
    <property type="molecule type" value="Genomic_DNA"/>
</dbReference>
<keyword evidence="3 6" id="KW-0812">Transmembrane</keyword>
<evidence type="ECO:0000256" key="4">
    <source>
        <dbReference type="ARBA" id="ARBA00022989"/>
    </source>
</evidence>
<dbReference type="RefSeq" id="WP_121170888.1">
    <property type="nucleotide sequence ID" value="NZ_RBIN01000001.1"/>
</dbReference>
<evidence type="ECO:0000256" key="5">
    <source>
        <dbReference type="ARBA" id="ARBA00023136"/>
    </source>
</evidence>
<name>A0A420X1C8_9GAMM</name>
<organism evidence="7 8">
    <name type="scientific">Kushneria sinocarnis</name>
    <dbReference type="NCBI Taxonomy" id="595502"/>
    <lineage>
        <taxon>Bacteria</taxon>
        <taxon>Pseudomonadati</taxon>
        <taxon>Pseudomonadota</taxon>
        <taxon>Gammaproteobacteria</taxon>
        <taxon>Oceanospirillales</taxon>
        <taxon>Halomonadaceae</taxon>
        <taxon>Kushneria</taxon>
    </lineage>
</organism>
<dbReference type="InterPro" id="IPR051598">
    <property type="entry name" value="TSUP/Inactive_protease-like"/>
</dbReference>
<dbReference type="Proteomes" id="UP000281975">
    <property type="component" value="Unassembled WGS sequence"/>
</dbReference>
<keyword evidence="8" id="KW-1185">Reference proteome</keyword>
<evidence type="ECO:0000256" key="6">
    <source>
        <dbReference type="RuleBase" id="RU363041"/>
    </source>
</evidence>
<keyword evidence="4 6" id="KW-1133">Transmembrane helix</keyword>